<evidence type="ECO:0000259" key="2">
    <source>
        <dbReference type="Pfam" id="PF00535"/>
    </source>
</evidence>
<keyword evidence="1" id="KW-0472">Membrane</keyword>
<dbReference type="InterPro" id="IPR029044">
    <property type="entry name" value="Nucleotide-diphossugar_trans"/>
</dbReference>
<comment type="caution">
    <text evidence="3">The sequence shown here is derived from an EMBL/GenBank/DDBJ whole genome shotgun (WGS) entry which is preliminary data.</text>
</comment>
<gene>
    <name evidence="3" type="ORF">KIN_02870</name>
</gene>
<evidence type="ECO:0000256" key="1">
    <source>
        <dbReference type="SAM" id="Phobius"/>
    </source>
</evidence>
<dbReference type="PANTHER" id="PTHR43685:SF2">
    <property type="entry name" value="GLYCOSYLTRANSFERASE 2-LIKE DOMAIN-CONTAINING PROTEIN"/>
    <property type="match status" value="1"/>
</dbReference>
<dbReference type="SUPFAM" id="SSF53448">
    <property type="entry name" value="Nucleotide-diphospho-sugar transferases"/>
    <property type="match status" value="1"/>
</dbReference>
<dbReference type="AlphaFoldDB" id="A0A6N6JAE3"/>
<dbReference type="InterPro" id="IPR001173">
    <property type="entry name" value="Glyco_trans_2-like"/>
</dbReference>
<reference evidence="3 4" key="1">
    <citation type="submission" date="2019-12" db="EMBL/GenBank/DDBJ databases">
        <title>Litoreibacter badius sp. nov., a novel bacteriochlorophyll a-containing bacterium in the genus Litoreibacter.</title>
        <authorList>
            <person name="Kanamuro M."/>
            <person name="Takabe Y."/>
            <person name="Mori K."/>
            <person name="Takaichi S."/>
            <person name="Hanada S."/>
        </authorList>
    </citation>
    <scope>NUCLEOTIDE SEQUENCE [LARGE SCALE GENOMIC DNA]</scope>
    <source>
        <strain evidence="3 4">K6</strain>
    </source>
</reference>
<protein>
    <recommendedName>
        <fullName evidence="2">Glycosyltransferase 2-like domain-containing protein</fullName>
    </recommendedName>
</protein>
<dbReference type="Proteomes" id="UP000436822">
    <property type="component" value="Unassembled WGS sequence"/>
</dbReference>
<dbReference type="RefSeq" id="WP_159804172.1">
    <property type="nucleotide sequence ID" value="NZ_BLJE01000001.1"/>
</dbReference>
<dbReference type="Gene3D" id="3.90.550.10">
    <property type="entry name" value="Spore Coat Polysaccharide Biosynthesis Protein SpsA, Chain A"/>
    <property type="match status" value="1"/>
</dbReference>
<sequence length="327" mass="36239">MSEPENAKINAAICIATMDRHDMLRDLLRSMTALEIPEDVEVFFVIIDNNEAGDSGPIVDELRSAFGDRKVYFDVEPIRGIPFSRNKAVEVALAKGADVVLFVDDDEIVPTDWFSKIWAFYKAEDHVLIGGPVKPRFDGEPADLMEKLVRDGLSARTARVAQKAADRVEKGEGHTVTVITSNWLADARIFKDHDIWFDTKLQFTGGSDTQFYRDVRAKGLSTGWCSDAYVIETIPEERLSLGYQFRRGKEQSRVSLAAKIRDKGLVKMVPVTFVSILLRSIGIAATTLLVFVKPGDALVRIARSSGWLVGRVTALLGAKSSLYAPDT</sequence>
<organism evidence="3 4">
    <name type="scientific">Litoreibacter roseus</name>
    <dbReference type="NCBI Taxonomy" id="2601869"/>
    <lineage>
        <taxon>Bacteria</taxon>
        <taxon>Pseudomonadati</taxon>
        <taxon>Pseudomonadota</taxon>
        <taxon>Alphaproteobacteria</taxon>
        <taxon>Rhodobacterales</taxon>
        <taxon>Roseobacteraceae</taxon>
        <taxon>Litoreibacter</taxon>
    </lineage>
</organism>
<evidence type="ECO:0000313" key="3">
    <source>
        <dbReference type="EMBL" id="GFE63213.1"/>
    </source>
</evidence>
<dbReference type="CDD" id="cd00761">
    <property type="entry name" value="Glyco_tranf_GTA_type"/>
    <property type="match status" value="1"/>
</dbReference>
<dbReference type="OrthoDB" id="6116224at2"/>
<dbReference type="InterPro" id="IPR050834">
    <property type="entry name" value="Glycosyltransf_2"/>
</dbReference>
<keyword evidence="1" id="KW-0812">Transmembrane</keyword>
<dbReference type="EMBL" id="BLJE01000001">
    <property type="protein sequence ID" value="GFE63213.1"/>
    <property type="molecule type" value="Genomic_DNA"/>
</dbReference>
<keyword evidence="1" id="KW-1133">Transmembrane helix</keyword>
<evidence type="ECO:0000313" key="4">
    <source>
        <dbReference type="Proteomes" id="UP000436822"/>
    </source>
</evidence>
<feature type="domain" description="Glycosyltransferase 2-like" evidence="2">
    <location>
        <begin position="13"/>
        <end position="168"/>
    </location>
</feature>
<dbReference type="Pfam" id="PF00535">
    <property type="entry name" value="Glycos_transf_2"/>
    <property type="match status" value="1"/>
</dbReference>
<accession>A0A6N6JAE3</accession>
<feature type="transmembrane region" description="Helical" evidence="1">
    <location>
        <begin position="268"/>
        <end position="292"/>
    </location>
</feature>
<name>A0A6N6JAE3_9RHOB</name>
<proteinExistence type="predicted"/>
<keyword evidence="4" id="KW-1185">Reference proteome</keyword>
<dbReference type="PANTHER" id="PTHR43685">
    <property type="entry name" value="GLYCOSYLTRANSFERASE"/>
    <property type="match status" value="1"/>
</dbReference>